<proteinExistence type="predicted"/>
<evidence type="ECO:0008006" key="4">
    <source>
        <dbReference type="Google" id="ProtNLM"/>
    </source>
</evidence>
<dbReference type="Pfam" id="PF10095">
    <property type="entry name" value="DUF2333"/>
    <property type="match status" value="2"/>
</dbReference>
<keyword evidence="1" id="KW-0812">Transmembrane</keyword>
<evidence type="ECO:0000313" key="2">
    <source>
        <dbReference type="EMBL" id="KZB66802.1"/>
    </source>
</evidence>
<accession>A0A154L883</accession>
<evidence type="ECO:0000313" key="3">
    <source>
        <dbReference type="Proteomes" id="UP000076335"/>
    </source>
</evidence>
<dbReference type="OrthoDB" id="7594726at2"/>
<sequence>MIEDDYLYKKDGISGFGARMRSVFGSRKFWLRGFAVIVLVAVVYYPVGMAIVHKIDDNPDFTGNYQGGSHSVSTASALINREINQNRWTANDPFFLPSAALDNMPNFQTGIVYALSRFAIELSDQIGRTRGSSQVDPDLDDAAGLLKFRGDKWVFDPSISLLPGVTSEQQYRQAIAALDRYNQRLADGQAVFERRADNLQETLNRFANDLGSASALIDDKVEDPSLFDRTADDVFYATKGRLYAYSLILRDLGTDFEQVINERQVAPAWAEMIGSLQAAAALDPLVVVNGSADGIIFPNHLAGLGFYLLRARTQMREISSILQR</sequence>
<dbReference type="Proteomes" id="UP000076335">
    <property type="component" value="Unassembled WGS sequence"/>
</dbReference>
<organism evidence="2 3">
    <name type="scientific">Thalassospira lucentensis</name>
    <dbReference type="NCBI Taxonomy" id="168935"/>
    <lineage>
        <taxon>Bacteria</taxon>
        <taxon>Pseudomonadati</taxon>
        <taxon>Pseudomonadota</taxon>
        <taxon>Alphaproteobacteria</taxon>
        <taxon>Rhodospirillales</taxon>
        <taxon>Thalassospiraceae</taxon>
        <taxon>Thalassospira</taxon>
    </lineage>
</organism>
<feature type="transmembrane region" description="Helical" evidence="1">
    <location>
        <begin position="29"/>
        <end position="47"/>
    </location>
</feature>
<evidence type="ECO:0000256" key="1">
    <source>
        <dbReference type="SAM" id="Phobius"/>
    </source>
</evidence>
<gene>
    <name evidence="2" type="ORF">AUP42_14815</name>
</gene>
<protein>
    <recommendedName>
        <fullName evidence="4">DUF2333 domain-containing protein</fullName>
    </recommendedName>
</protein>
<reference evidence="2 3" key="1">
    <citation type="submission" date="2015-12" db="EMBL/GenBank/DDBJ databases">
        <title>Genome sequence of Thalassospira lucentensis MCCC 1A02072.</title>
        <authorList>
            <person name="Lu L."/>
            <person name="Lai Q."/>
            <person name="Shao Z."/>
            <person name="Qian P."/>
        </authorList>
    </citation>
    <scope>NUCLEOTIDE SEQUENCE [LARGE SCALE GENOMIC DNA]</scope>
    <source>
        <strain evidence="2 3">MCCC 1A02072</strain>
    </source>
</reference>
<keyword evidence="1" id="KW-0472">Membrane</keyword>
<dbReference type="RefSeq" id="WP_062950112.1">
    <property type="nucleotide sequence ID" value="NZ_LPVY01000005.1"/>
</dbReference>
<keyword evidence="1" id="KW-1133">Transmembrane helix</keyword>
<dbReference type="InterPro" id="IPR016936">
    <property type="entry name" value="UCP029693"/>
</dbReference>
<name>A0A154L883_9PROT</name>
<comment type="caution">
    <text evidence="2">The sequence shown here is derived from an EMBL/GenBank/DDBJ whole genome shotgun (WGS) entry which is preliminary data.</text>
</comment>
<dbReference type="AlphaFoldDB" id="A0A154L883"/>
<dbReference type="EMBL" id="LPVY01000005">
    <property type="protein sequence ID" value="KZB66802.1"/>
    <property type="molecule type" value="Genomic_DNA"/>
</dbReference>